<evidence type="ECO:0000313" key="1">
    <source>
        <dbReference type="EMBL" id="VDI57274.1"/>
    </source>
</evidence>
<dbReference type="OrthoDB" id="5958581at2759"/>
<gene>
    <name evidence="1" type="ORF">MGAL_10B033650</name>
</gene>
<sequence length="421" mass="48556">MSAVEVARFGEHPHNIPDPLPCGNYVASQLRCAYDDSSNLFPASAGSQRSYNKYTSVTMQDFFIKDFNETDPDYDDASTNLPFQRKRETVADVLSKPHAHQMFHSWNVPPRYVASDDDTFITGMVPEEPTMVTPPAPERISRQMSLPNINLRNKKASAKGMTREYTKIQDKGPLQMTAVPTVLKPQRSRTDLMMKPSIPNQTTKPEPFVRSVTDLKPSVVKKTETNNNMEDIRKEFQKSLQPHAVRTAEHYFKLAPQTDRKVIERILRMTEKKHQMDNTLKKTLLPDAKDTVEKWLDNATEEERHVALRFFNSLAGSKLMGISVAEQKKRLQQVIKTLEDGDGKIETSSEYKPRRKMIPKGKGKFNHIRLLTPNTRSNRWMHTTWHHLPEYKEKTVENSSSHYIRPHEPISRHFVIHPDWG</sequence>
<reference evidence="1" key="1">
    <citation type="submission" date="2018-11" db="EMBL/GenBank/DDBJ databases">
        <authorList>
            <person name="Alioto T."/>
            <person name="Alioto T."/>
        </authorList>
    </citation>
    <scope>NUCLEOTIDE SEQUENCE</scope>
</reference>
<name>A0A8B6G177_MYTGA</name>
<dbReference type="EMBL" id="UYJE01007719">
    <property type="protein sequence ID" value="VDI57274.1"/>
    <property type="molecule type" value="Genomic_DNA"/>
</dbReference>
<keyword evidence="2" id="KW-1185">Reference proteome</keyword>
<protein>
    <submittedName>
        <fullName evidence="1">Uncharacterized protein</fullName>
    </submittedName>
</protein>
<organism evidence="1 2">
    <name type="scientific">Mytilus galloprovincialis</name>
    <name type="common">Mediterranean mussel</name>
    <dbReference type="NCBI Taxonomy" id="29158"/>
    <lineage>
        <taxon>Eukaryota</taxon>
        <taxon>Metazoa</taxon>
        <taxon>Spiralia</taxon>
        <taxon>Lophotrochozoa</taxon>
        <taxon>Mollusca</taxon>
        <taxon>Bivalvia</taxon>
        <taxon>Autobranchia</taxon>
        <taxon>Pteriomorphia</taxon>
        <taxon>Mytilida</taxon>
        <taxon>Mytiloidea</taxon>
        <taxon>Mytilidae</taxon>
        <taxon>Mytilinae</taxon>
        <taxon>Mytilus</taxon>
    </lineage>
</organism>
<dbReference type="Proteomes" id="UP000596742">
    <property type="component" value="Unassembled WGS sequence"/>
</dbReference>
<dbReference type="AlphaFoldDB" id="A0A8B6G177"/>
<comment type="caution">
    <text evidence="1">The sequence shown here is derived from an EMBL/GenBank/DDBJ whole genome shotgun (WGS) entry which is preliminary data.</text>
</comment>
<proteinExistence type="predicted"/>
<evidence type="ECO:0000313" key="2">
    <source>
        <dbReference type="Proteomes" id="UP000596742"/>
    </source>
</evidence>
<accession>A0A8B6G177</accession>